<proteinExistence type="predicted"/>
<organism evidence="1 2">
    <name type="scientific">Epilithonimonas hominis</name>
    <dbReference type="NCBI Taxonomy" id="420404"/>
    <lineage>
        <taxon>Bacteria</taxon>
        <taxon>Pseudomonadati</taxon>
        <taxon>Bacteroidota</taxon>
        <taxon>Flavobacteriia</taxon>
        <taxon>Flavobacteriales</taxon>
        <taxon>Weeksellaceae</taxon>
        <taxon>Chryseobacterium group</taxon>
        <taxon>Epilithonimonas</taxon>
    </lineage>
</organism>
<dbReference type="EMBL" id="RJTU01000008">
    <property type="protein sequence ID" value="ROI14958.1"/>
    <property type="molecule type" value="Genomic_DNA"/>
</dbReference>
<evidence type="ECO:0000313" key="2">
    <source>
        <dbReference type="Proteomes" id="UP000267623"/>
    </source>
</evidence>
<dbReference type="Gene3D" id="3.40.30.10">
    <property type="entry name" value="Glutaredoxin"/>
    <property type="match status" value="1"/>
</dbReference>
<protein>
    <submittedName>
        <fullName evidence="1">Uncharacterized protein</fullName>
    </submittedName>
</protein>
<name>A0A3N0XCC6_9FLAO</name>
<dbReference type="Proteomes" id="UP000267623">
    <property type="component" value="Unassembled WGS sequence"/>
</dbReference>
<dbReference type="AlphaFoldDB" id="A0A3N0XCC6"/>
<reference evidence="2" key="2">
    <citation type="submission" date="2018-11" db="EMBL/GenBank/DDBJ databases">
        <title>Proposal to divide the Flavobacteriaceae and reorganize its genera based on Amino Acid Identity values calculated from whole genome sequences.</title>
        <authorList>
            <person name="Nicholson A.C."/>
            <person name="Gulvik C.A."/>
            <person name="Whitney A.M."/>
            <person name="Humrighouse B.W."/>
            <person name="Bell M."/>
            <person name="Holmes B."/>
            <person name="Steigerwalt A."/>
            <person name="Villarma A."/>
            <person name="Sheth M."/>
            <person name="Batra D."/>
            <person name="Pryor J."/>
            <person name="Bernardet J.-F."/>
            <person name="Hugo C."/>
            <person name="Kampfer P."/>
            <person name="Newman J."/>
            <person name="Mcquiston J."/>
        </authorList>
    </citation>
    <scope>NUCLEOTIDE SEQUENCE [LARGE SCALE GENOMIC DNA]</scope>
    <source>
        <strain evidence="2">DSM 22165</strain>
    </source>
</reference>
<accession>A0A3N0XCC6</accession>
<reference evidence="2" key="1">
    <citation type="submission" date="2018-11" db="EMBL/GenBank/DDBJ databases">
        <title>Proposal to divide the Flavobacteriaceae and reorganize its genera based on Amino Acid Identity values calculated from whole genome sequences.</title>
        <authorList>
            <person name="Nicholson A.C."/>
            <person name="Gulvik C.A."/>
            <person name="Whitney A.M."/>
            <person name="Humrighouse B.W."/>
            <person name="Bell M."/>
            <person name="Holmes B."/>
            <person name="Steigerwalt A."/>
            <person name="Villarma A."/>
            <person name="Sheth M."/>
            <person name="Batra D."/>
            <person name="Pryor J."/>
            <person name="Bernardet J.-F."/>
            <person name="Hugo C."/>
            <person name="Kampfer P."/>
            <person name="Newman J."/>
            <person name="Mcquiston J.R."/>
        </authorList>
    </citation>
    <scope>NUCLEOTIDE SEQUENCE [LARGE SCALE GENOMIC DNA]</scope>
    <source>
        <strain evidence="2">DSM 22165</strain>
    </source>
</reference>
<comment type="caution">
    <text evidence="1">The sequence shown here is derived from an EMBL/GenBank/DDBJ whole genome shotgun (WGS) entry which is preliminary data.</text>
</comment>
<gene>
    <name evidence="1" type="ORF">EGH73_00750</name>
</gene>
<evidence type="ECO:0000313" key="1">
    <source>
        <dbReference type="EMBL" id="ROI14958.1"/>
    </source>
</evidence>
<sequence>MSQNNVRAIAAEDVKYILSNQRKDYKLIFFWVPKCETIEQQYNDTSTLQKQVKNIVILPIAMISTKNYRDDFHNLFYSKFNLGKSLEVAKINENQYDNFDAFKERFLILYKGQNKDAFYFLFDKQNQLIKEWEDLPSEQDLLTLI</sequence>